<dbReference type="RefSeq" id="WP_169400104.1">
    <property type="nucleotide sequence ID" value="NZ_BAAAJH010000030.1"/>
</dbReference>
<reference evidence="1 2" key="1">
    <citation type="submission" date="2020-04" db="EMBL/GenBank/DDBJ databases">
        <authorList>
            <person name="Klaysubun C."/>
            <person name="Duangmal K."/>
            <person name="Lipun K."/>
        </authorList>
    </citation>
    <scope>NUCLEOTIDE SEQUENCE [LARGE SCALE GENOMIC DNA]</scope>
    <source>
        <strain evidence="1 2">JCM 11839</strain>
    </source>
</reference>
<evidence type="ECO:0008006" key="3">
    <source>
        <dbReference type="Google" id="ProtNLM"/>
    </source>
</evidence>
<organism evidence="1 2">
    <name type="scientific">Pseudonocardia xinjiangensis</name>
    <dbReference type="NCBI Taxonomy" id="75289"/>
    <lineage>
        <taxon>Bacteria</taxon>
        <taxon>Bacillati</taxon>
        <taxon>Actinomycetota</taxon>
        <taxon>Actinomycetes</taxon>
        <taxon>Pseudonocardiales</taxon>
        <taxon>Pseudonocardiaceae</taxon>
        <taxon>Pseudonocardia</taxon>
    </lineage>
</organism>
<sequence length="430" mass="43686">MTPPNQAASVCLDVGSTWTKAVLVRSDGALAGFAEHPTTAGDVLTGMDAAVRAVSAAGPSGLGAEPELLACSSAGGGLRLAVVGSERLVATEAGHRVACSAGAHVVHVHAGPLEPSDVRLLRSSRPGVVLLLGGADGDDPADLLHNAGRLARARIRTPIVLAGNAAAQDDALALLRATGRTVMACANVLPRRGELTPGPARAALSELYQRHALGGRGPAVAPRFRRLVRVATPDAVGHAATALARICDARVLLVDVGCATTDVHSADQASVRRTVEGDLGVRAAAGGVLVEGQAEGVVDPVEADLLGPTVARMASEIGLVPRDAGSAAEDRRIAALASVIAVRRHLRVYGDVGREVELVVLSGGVFRQRDRSGGLAAVVATLRSDPVLAPALRDAPVVVDADFAVVPAGLLAARGRTTAAESLLRDHLLG</sequence>
<dbReference type="Pfam" id="PF13941">
    <property type="entry name" value="MutL"/>
    <property type="match status" value="1"/>
</dbReference>
<evidence type="ECO:0000313" key="2">
    <source>
        <dbReference type="Proteomes" id="UP001296706"/>
    </source>
</evidence>
<gene>
    <name evidence="1" type="ORF">HF577_34005</name>
</gene>
<dbReference type="InterPro" id="IPR006230">
    <property type="entry name" value="MutL"/>
</dbReference>
<name>A0ABX1RQE7_9PSEU</name>
<dbReference type="EMBL" id="JAAXKY010000196">
    <property type="protein sequence ID" value="NMH82089.1"/>
    <property type="molecule type" value="Genomic_DNA"/>
</dbReference>
<dbReference type="Proteomes" id="UP001296706">
    <property type="component" value="Unassembled WGS sequence"/>
</dbReference>
<protein>
    <recommendedName>
        <fullName evidence="3">Glutamate mutase</fullName>
    </recommendedName>
</protein>
<evidence type="ECO:0000313" key="1">
    <source>
        <dbReference type="EMBL" id="NMH82089.1"/>
    </source>
</evidence>
<accession>A0ABX1RQE7</accession>
<keyword evidence="2" id="KW-1185">Reference proteome</keyword>
<proteinExistence type="predicted"/>
<comment type="caution">
    <text evidence="1">The sequence shown here is derived from an EMBL/GenBank/DDBJ whole genome shotgun (WGS) entry which is preliminary data.</text>
</comment>